<dbReference type="PANTHER" id="PTHR13675">
    <property type="entry name" value="LYR MOTIF-CONTAINING PROTEIN 2"/>
    <property type="match status" value="1"/>
</dbReference>
<organism evidence="8 9">
    <name type="scientific">Russula ochroleuca</name>
    <dbReference type="NCBI Taxonomy" id="152965"/>
    <lineage>
        <taxon>Eukaryota</taxon>
        <taxon>Fungi</taxon>
        <taxon>Dikarya</taxon>
        <taxon>Basidiomycota</taxon>
        <taxon>Agaricomycotina</taxon>
        <taxon>Agaricomycetes</taxon>
        <taxon>Russulales</taxon>
        <taxon>Russulaceae</taxon>
        <taxon>Russula</taxon>
    </lineage>
</organism>
<feature type="domain" description="Complex 1 LYR protein" evidence="7">
    <location>
        <begin position="12"/>
        <end position="69"/>
    </location>
</feature>
<evidence type="ECO:0000313" key="9">
    <source>
        <dbReference type="Proteomes" id="UP000759537"/>
    </source>
</evidence>
<evidence type="ECO:0000256" key="4">
    <source>
        <dbReference type="ARBA" id="ARBA00023128"/>
    </source>
</evidence>
<proteinExistence type="inferred from homology"/>
<reference evidence="8" key="2">
    <citation type="journal article" date="2020" name="Nat. Commun.">
        <title>Large-scale genome sequencing of mycorrhizal fungi provides insights into the early evolution of symbiotic traits.</title>
        <authorList>
            <person name="Miyauchi S."/>
            <person name="Kiss E."/>
            <person name="Kuo A."/>
            <person name="Drula E."/>
            <person name="Kohler A."/>
            <person name="Sanchez-Garcia M."/>
            <person name="Morin E."/>
            <person name="Andreopoulos B."/>
            <person name="Barry K.W."/>
            <person name="Bonito G."/>
            <person name="Buee M."/>
            <person name="Carver A."/>
            <person name="Chen C."/>
            <person name="Cichocki N."/>
            <person name="Clum A."/>
            <person name="Culley D."/>
            <person name="Crous P.W."/>
            <person name="Fauchery L."/>
            <person name="Girlanda M."/>
            <person name="Hayes R.D."/>
            <person name="Keri Z."/>
            <person name="LaButti K."/>
            <person name="Lipzen A."/>
            <person name="Lombard V."/>
            <person name="Magnuson J."/>
            <person name="Maillard F."/>
            <person name="Murat C."/>
            <person name="Nolan M."/>
            <person name="Ohm R.A."/>
            <person name="Pangilinan J."/>
            <person name="Pereira M.F."/>
            <person name="Perotto S."/>
            <person name="Peter M."/>
            <person name="Pfister S."/>
            <person name="Riley R."/>
            <person name="Sitrit Y."/>
            <person name="Stielow J.B."/>
            <person name="Szollosi G."/>
            <person name="Zifcakova L."/>
            <person name="Stursova M."/>
            <person name="Spatafora J.W."/>
            <person name="Tedersoo L."/>
            <person name="Vaario L.M."/>
            <person name="Yamada A."/>
            <person name="Yan M."/>
            <person name="Wang P."/>
            <person name="Xu J."/>
            <person name="Bruns T."/>
            <person name="Baldrian P."/>
            <person name="Vilgalys R."/>
            <person name="Dunand C."/>
            <person name="Henrissat B."/>
            <person name="Grigoriev I.V."/>
            <person name="Hibbett D."/>
            <person name="Nagy L.G."/>
            <person name="Martin F.M."/>
        </authorList>
    </citation>
    <scope>NUCLEOTIDE SEQUENCE</scope>
    <source>
        <strain evidence="8">Prilba</strain>
    </source>
</reference>
<keyword evidence="4" id="KW-0496">Mitochondrion</keyword>
<accession>A0A9P5MXQ2</accession>
<evidence type="ECO:0000256" key="6">
    <source>
        <dbReference type="ARBA" id="ARBA00044735"/>
    </source>
</evidence>
<dbReference type="InterPro" id="IPR008011">
    <property type="entry name" value="Complex1_LYR_dom"/>
</dbReference>
<dbReference type="InterPro" id="IPR045293">
    <property type="entry name" value="Complex1_LYR_LYRM2"/>
</dbReference>
<sequence>MRFSLKHFILKQQALSLYRTAIRASRVIPDSATRKETLSWIRAEFERNKHADDLDLIEANLRASRRELERVLPYRSERNPPS</sequence>
<comment type="similarity">
    <text evidence="2">Belongs to the complex I LYR family.</text>
</comment>
<dbReference type="Pfam" id="PF05347">
    <property type="entry name" value="Complex1_LYR"/>
    <property type="match status" value="1"/>
</dbReference>
<gene>
    <name evidence="8" type="ORF">DFH94DRAFT_447523</name>
</gene>
<evidence type="ECO:0000259" key="7">
    <source>
        <dbReference type="Pfam" id="PF05347"/>
    </source>
</evidence>
<dbReference type="Proteomes" id="UP000759537">
    <property type="component" value="Unassembled WGS sequence"/>
</dbReference>
<comment type="function">
    <text evidence="6">Involved in efficient integration of the N-module into mitochondrial respiratory chain complex I.</text>
</comment>
<name>A0A9P5MXQ2_9AGAM</name>
<comment type="subcellular location">
    <subcellularLocation>
        <location evidence="1">Mitochondrion</location>
    </subcellularLocation>
</comment>
<evidence type="ECO:0000256" key="1">
    <source>
        <dbReference type="ARBA" id="ARBA00004173"/>
    </source>
</evidence>
<dbReference type="GO" id="GO:0005739">
    <property type="term" value="C:mitochondrion"/>
    <property type="evidence" value="ECO:0007669"/>
    <property type="project" value="UniProtKB-SubCell"/>
</dbReference>
<evidence type="ECO:0000256" key="3">
    <source>
        <dbReference type="ARBA" id="ARBA00022946"/>
    </source>
</evidence>
<dbReference type="CDD" id="cd20262">
    <property type="entry name" value="Complex1_LYR_LYRM2"/>
    <property type="match status" value="1"/>
</dbReference>
<keyword evidence="3" id="KW-0809">Transit peptide</keyword>
<dbReference type="OrthoDB" id="74240at2759"/>
<evidence type="ECO:0000313" key="8">
    <source>
        <dbReference type="EMBL" id="KAF8481241.1"/>
    </source>
</evidence>
<dbReference type="EMBL" id="WHVB01000007">
    <property type="protein sequence ID" value="KAF8481241.1"/>
    <property type="molecule type" value="Genomic_DNA"/>
</dbReference>
<dbReference type="PANTHER" id="PTHR13675:SF0">
    <property type="entry name" value="LYR MOTIF-CONTAINING PROTEIN 2"/>
    <property type="match status" value="1"/>
</dbReference>
<keyword evidence="9" id="KW-1185">Reference proteome</keyword>
<reference evidence="8" key="1">
    <citation type="submission" date="2019-10" db="EMBL/GenBank/DDBJ databases">
        <authorList>
            <consortium name="DOE Joint Genome Institute"/>
            <person name="Kuo A."/>
            <person name="Miyauchi S."/>
            <person name="Kiss E."/>
            <person name="Drula E."/>
            <person name="Kohler A."/>
            <person name="Sanchez-Garcia M."/>
            <person name="Andreopoulos B."/>
            <person name="Barry K.W."/>
            <person name="Bonito G."/>
            <person name="Buee M."/>
            <person name="Carver A."/>
            <person name="Chen C."/>
            <person name="Cichocki N."/>
            <person name="Clum A."/>
            <person name="Culley D."/>
            <person name="Crous P.W."/>
            <person name="Fauchery L."/>
            <person name="Girlanda M."/>
            <person name="Hayes R."/>
            <person name="Keri Z."/>
            <person name="LaButti K."/>
            <person name="Lipzen A."/>
            <person name="Lombard V."/>
            <person name="Magnuson J."/>
            <person name="Maillard F."/>
            <person name="Morin E."/>
            <person name="Murat C."/>
            <person name="Nolan M."/>
            <person name="Ohm R."/>
            <person name="Pangilinan J."/>
            <person name="Pereira M."/>
            <person name="Perotto S."/>
            <person name="Peter M."/>
            <person name="Riley R."/>
            <person name="Sitrit Y."/>
            <person name="Stielow B."/>
            <person name="Szollosi G."/>
            <person name="Zifcakova L."/>
            <person name="Stursova M."/>
            <person name="Spatafora J.W."/>
            <person name="Tedersoo L."/>
            <person name="Vaario L.-M."/>
            <person name="Yamada A."/>
            <person name="Yan M."/>
            <person name="Wang P."/>
            <person name="Xu J."/>
            <person name="Bruns T."/>
            <person name="Baldrian P."/>
            <person name="Vilgalys R."/>
            <person name="Henrissat B."/>
            <person name="Grigoriev I.V."/>
            <person name="Hibbett D."/>
            <person name="Nagy L.G."/>
            <person name="Martin F.M."/>
        </authorList>
    </citation>
    <scope>NUCLEOTIDE SEQUENCE</scope>
    <source>
        <strain evidence="8">Prilba</strain>
    </source>
</reference>
<protein>
    <recommendedName>
        <fullName evidence="5">LYR motif-containing protein 2</fullName>
    </recommendedName>
</protein>
<dbReference type="AlphaFoldDB" id="A0A9P5MXQ2"/>
<comment type="caution">
    <text evidence="8">The sequence shown here is derived from an EMBL/GenBank/DDBJ whole genome shotgun (WGS) entry which is preliminary data.</text>
</comment>
<evidence type="ECO:0000256" key="5">
    <source>
        <dbReference type="ARBA" id="ARBA00026235"/>
    </source>
</evidence>
<evidence type="ECO:0000256" key="2">
    <source>
        <dbReference type="ARBA" id="ARBA00009508"/>
    </source>
</evidence>